<accession>A0ABQ3XVF2</accession>
<protein>
    <submittedName>
        <fullName evidence="1">Uncharacterized protein</fullName>
    </submittedName>
</protein>
<organism evidence="1 2">
    <name type="scientific">Paractinoplanes deccanensis</name>
    <dbReference type="NCBI Taxonomy" id="113561"/>
    <lineage>
        <taxon>Bacteria</taxon>
        <taxon>Bacillati</taxon>
        <taxon>Actinomycetota</taxon>
        <taxon>Actinomycetes</taxon>
        <taxon>Micromonosporales</taxon>
        <taxon>Micromonosporaceae</taxon>
        <taxon>Paractinoplanes</taxon>
    </lineage>
</organism>
<evidence type="ECO:0000313" key="1">
    <source>
        <dbReference type="EMBL" id="GID71719.1"/>
    </source>
</evidence>
<proteinExistence type="predicted"/>
<sequence>MSLWVAATGGPYPIRFDSGGTFVDLSGFGSPPPAIEEPAAADTVEMSAVLRSGVSAS</sequence>
<keyword evidence="2" id="KW-1185">Reference proteome</keyword>
<name>A0ABQ3XVF2_9ACTN</name>
<comment type="caution">
    <text evidence="1">The sequence shown here is derived from an EMBL/GenBank/DDBJ whole genome shotgun (WGS) entry which is preliminary data.</text>
</comment>
<gene>
    <name evidence="1" type="ORF">Ade02nite_03600</name>
</gene>
<reference evidence="1 2" key="1">
    <citation type="submission" date="2021-01" db="EMBL/GenBank/DDBJ databases">
        <title>Whole genome shotgun sequence of Actinoplanes deccanensis NBRC 13994.</title>
        <authorList>
            <person name="Komaki H."/>
            <person name="Tamura T."/>
        </authorList>
    </citation>
    <scope>NUCLEOTIDE SEQUENCE [LARGE SCALE GENOMIC DNA]</scope>
    <source>
        <strain evidence="1 2">NBRC 13994</strain>
    </source>
</reference>
<evidence type="ECO:0000313" key="2">
    <source>
        <dbReference type="Proteomes" id="UP000609879"/>
    </source>
</evidence>
<dbReference type="EMBL" id="BOMI01000005">
    <property type="protein sequence ID" value="GID71719.1"/>
    <property type="molecule type" value="Genomic_DNA"/>
</dbReference>
<dbReference type="RefSeq" id="WP_203759709.1">
    <property type="nucleotide sequence ID" value="NZ_BAAABO010000004.1"/>
</dbReference>
<dbReference type="Proteomes" id="UP000609879">
    <property type="component" value="Unassembled WGS sequence"/>
</dbReference>